<dbReference type="PANTHER" id="PTHR43032:SF4">
    <property type="entry name" value="OXIDOREDUCTASE MOLYBDOPTERIN-BINDING DOMAIN-CONTAINING PROTEIN"/>
    <property type="match status" value="1"/>
</dbReference>
<dbReference type="Pfam" id="PF00174">
    <property type="entry name" value="Oxidored_molyb"/>
    <property type="match status" value="1"/>
</dbReference>
<organism evidence="2 3">
    <name type="scientific">Terrihabitans soli</name>
    <dbReference type="NCBI Taxonomy" id="708113"/>
    <lineage>
        <taxon>Bacteria</taxon>
        <taxon>Pseudomonadati</taxon>
        <taxon>Pseudomonadota</taxon>
        <taxon>Alphaproteobacteria</taxon>
        <taxon>Hyphomicrobiales</taxon>
        <taxon>Terrihabitans</taxon>
    </lineage>
</organism>
<dbReference type="Proteomes" id="UP000515317">
    <property type="component" value="Chromosome"/>
</dbReference>
<feature type="domain" description="Oxidoreductase molybdopterin-binding" evidence="1">
    <location>
        <begin position="45"/>
        <end position="191"/>
    </location>
</feature>
<dbReference type="SUPFAM" id="SSF56524">
    <property type="entry name" value="Oxidoreductase molybdopterin-binding domain"/>
    <property type="match status" value="1"/>
</dbReference>
<proteinExistence type="predicted"/>
<name>A0A6S6QUU6_9HYPH</name>
<dbReference type="CDD" id="cd02109">
    <property type="entry name" value="arch_bact_SO_family_Moco"/>
    <property type="match status" value="1"/>
</dbReference>
<reference evidence="2 3" key="1">
    <citation type="submission" date="2020-08" db="EMBL/GenBank/DDBJ databases">
        <title>Genome sequence of Rhizobiales bacterium strain IZ6.</title>
        <authorList>
            <person name="Nakai R."/>
            <person name="Naganuma T."/>
        </authorList>
    </citation>
    <scope>NUCLEOTIDE SEQUENCE [LARGE SCALE GENOMIC DNA]</scope>
    <source>
        <strain evidence="2 3">IZ6</strain>
    </source>
</reference>
<evidence type="ECO:0000313" key="3">
    <source>
        <dbReference type="Proteomes" id="UP000515317"/>
    </source>
</evidence>
<dbReference type="KEGG" id="tso:IZ6_14650"/>
<dbReference type="InterPro" id="IPR000572">
    <property type="entry name" value="OxRdtase_Mopterin-bd_dom"/>
</dbReference>
<evidence type="ECO:0000259" key="1">
    <source>
        <dbReference type="Pfam" id="PF00174"/>
    </source>
</evidence>
<sequence length="212" mass="23941">MLRLRLEAIDMATRGFFGRQQDPALANRIPPGQALTKDFPVLSAGPTPRIETVQWKFTLKIGPKPVKVWGWDQFHELPQTKLTRDIHCVTTWSKLDTAWQGVLIDDILADAGVEPPTGYTLAHSYDGYSTNVPTADLIAGKAMIATLYEGKPLPPDHGGPARLLVPHLYFWKSAKWVNALQFTEKDELGFWELRGYHAYGDPWREQRYTGDP</sequence>
<protein>
    <submittedName>
        <fullName evidence="2">Molybdopterin-binding protein</fullName>
    </submittedName>
</protein>
<keyword evidence="3" id="KW-1185">Reference proteome</keyword>
<evidence type="ECO:0000313" key="2">
    <source>
        <dbReference type="EMBL" id="BCJ90730.1"/>
    </source>
</evidence>
<accession>A0A6S6QUU6</accession>
<dbReference type="PANTHER" id="PTHR43032">
    <property type="entry name" value="PROTEIN-METHIONINE-SULFOXIDE REDUCTASE"/>
    <property type="match status" value="1"/>
</dbReference>
<dbReference type="Gene3D" id="3.90.420.10">
    <property type="entry name" value="Oxidoreductase, molybdopterin-binding domain"/>
    <property type="match status" value="1"/>
</dbReference>
<dbReference type="EMBL" id="AP023361">
    <property type="protein sequence ID" value="BCJ90730.1"/>
    <property type="molecule type" value="Genomic_DNA"/>
</dbReference>
<dbReference type="AlphaFoldDB" id="A0A6S6QUU6"/>
<dbReference type="InterPro" id="IPR036374">
    <property type="entry name" value="OxRdtase_Mopterin-bd_sf"/>
</dbReference>
<gene>
    <name evidence="2" type="ORF">IZ6_14650</name>
</gene>